<organism evidence="1">
    <name type="scientific">uncultured Chloroflexia bacterium</name>
    <dbReference type="NCBI Taxonomy" id="1672391"/>
    <lineage>
        <taxon>Bacteria</taxon>
        <taxon>Bacillati</taxon>
        <taxon>Chloroflexota</taxon>
        <taxon>Chloroflexia</taxon>
        <taxon>environmental samples</taxon>
    </lineage>
</organism>
<gene>
    <name evidence="1" type="ORF">AVDCRST_MAG93-2330</name>
</gene>
<sequence length="39" mass="4215">CRYSRKSNSSRNQACGFIFAFRIGTSRTPVSSTIVASSA</sequence>
<dbReference type="AlphaFoldDB" id="A0A6J4IWU6"/>
<reference evidence="1" key="1">
    <citation type="submission" date="2020-02" db="EMBL/GenBank/DDBJ databases">
        <authorList>
            <person name="Meier V. D."/>
        </authorList>
    </citation>
    <scope>NUCLEOTIDE SEQUENCE</scope>
    <source>
        <strain evidence="1">AVDCRST_MAG93</strain>
    </source>
</reference>
<protein>
    <submittedName>
        <fullName evidence="1">Uncharacterized protein</fullName>
    </submittedName>
</protein>
<name>A0A6J4IWU6_9CHLR</name>
<evidence type="ECO:0000313" key="1">
    <source>
        <dbReference type="EMBL" id="CAA9264364.1"/>
    </source>
</evidence>
<proteinExistence type="predicted"/>
<accession>A0A6J4IWU6</accession>
<feature type="non-terminal residue" evidence="1">
    <location>
        <position position="39"/>
    </location>
</feature>
<feature type="non-terminal residue" evidence="1">
    <location>
        <position position="1"/>
    </location>
</feature>
<dbReference type="EMBL" id="CADCTR010000790">
    <property type="protein sequence ID" value="CAA9264364.1"/>
    <property type="molecule type" value="Genomic_DNA"/>
</dbReference>